<evidence type="ECO:0000256" key="6">
    <source>
        <dbReference type="ARBA" id="ARBA00022741"/>
    </source>
</evidence>
<evidence type="ECO:0000256" key="2">
    <source>
        <dbReference type="ARBA" id="ARBA00003213"/>
    </source>
</evidence>
<dbReference type="GO" id="GO:0005524">
    <property type="term" value="F:ATP binding"/>
    <property type="evidence" value="ECO:0007669"/>
    <property type="project" value="UniProtKB-UniRule"/>
</dbReference>
<gene>
    <name evidence="10 14" type="primary">miaA</name>
    <name evidence="14" type="ORF">IAA62_00695</name>
</gene>
<evidence type="ECO:0000256" key="9">
    <source>
        <dbReference type="ARBA" id="ARBA00049563"/>
    </source>
</evidence>
<dbReference type="SUPFAM" id="SSF52540">
    <property type="entry name" value="P-loop containing nucleoside triphosphate hydrolases"/>
    <property type="match status" value="1"/>
</dbReference>
<evidence type="ECO:0000256" key="11">
    <source>
        <dbReference type="RuleBase" id="RU003783"/>
    </source>
</evidence>
<evidence type="ECO:0000256" key="10">
    <source>
        <dbReference type="HAMAP-Rule" id="MF_00185"/>
    </source>
</evidence>
<reference evidence="14" key="1">
    <citation type="submission" date="2020-10" db="EMBL/GenBank/DDBJ databases">
        <authorList>
            <person name="Gilroy R."/>
        </authorList>
    </citation>
    <scope>NUCLEOTIDE SEQUENCE</scope>
    <source>
        <strain evidence="14">CHK186-9395</strain>
    </source>
</reference>
<comment type="catalytic activity">
    <reaction evidence="9 10 11">
        <text>adenosine(37) in tRNA + dimethylallyl diphosphate = N(6)-dimethylallyladenosine(37) in tRNA + diphosphate</text>
        <dbReference type="Rhea" id="RHEA:26482"/>
        <dbReference type="Rhea" id="RHEA-COMP:10162"/>
        <dbReference type="Rhea" id="RHEA-COMP:10375"/>
        <dbReference type="ChEBI" id="CHEBI:33019"/>
        <dbReference type="ChEBI" id="CHEBI:57623"/>
        <dbReference type="ChEBI" id="CHEBI:74411"/>
        <dbReference type="ChEBI" id="CHEBI:74415"/>
        <dbReference type="EC" id="2.5.1.75"/>
    </reaction>
</comment>
<comment type="cofactor">
    <cofactor evidence="1 10">
        <name>Mg(2+)</name>
        <dbReference type="ChEBI" id="CHEBI:18420"/>
    </cofactor>
</comment>
<keyword evidence="7 10" id="KW-0067">ATP-binding</keyword>
<feature type="site" description="Interaction with substrate tRNA" evidence="10">
    <location>
        <position position="101"/>
    </location>
</feature>
<evidence type="ECO:0000313" key="14">
    <source>
        <dbReference type="EMBL" id="HIV01063.1"/>
    </source>
</evidence>
<accession>A0A9D1NDE1</accession>
<comment type="function">
    <text evidence="2 10 12">Catalyzes the transfer of a dimethylallyl group onto the adenine at position 37 in tRNAs that read codons beginning with uridine, leading to the formation of N6-(dimethylallyl)adenosine (i(6)A).</text>
</comment>
<comment type="caution">
    <text evidence="10">Lacks conserved residue(s) required for the propagation of feature annotation.</text>
</comment>
<evidence type="ECO:0000256" key="1">
    <source>
        <dbReference type="ARBA" id="ARBA00001946"/>
    </source>
</evidence>
<dbReference type="PANTHER" id="PTHR11088:SF60">
    <property type="entry name" value="TRNA DIMETHYLALLYLTRANSFERASE"/>
    <property type="match status" value="1"/>
</dbReference>
<dbReference type="EMBL" id="DVOJ01000003">
    <property type="protein sequence ID" value="HIV01063.1"/>
    <property type="molecule type" value="Genomic_DNA"/>
</dbReference>
<dbReference type="NCBIfam" id="TIGR00174">
    <property type="entry name" value="miaA"/>
    <property type="match status" value="1"/>
</dbReference>
<comment type="subunit">
    <text evidence="10">Monomer.</text>
</comment>
<evidence type="ECO:0000313" key="15">
    <source>
        <dbReference type="Proteomes" id="UP000886861"/>
    </source>
</evidence>
<dbReference type="GO" id="GO:0006400">
    <property type="term" value="P:tRNA modification"/>
    <property type="evidence" value="ECO:0007669"/>
    <property type="project" value="TreeGrafter"/>
</dbReference>
<evidence type="ECO:0000256" key="13">
    <source>
        <dbReference type="RuleBase" id="RU003785"/>
    </source>
</evidence>
<comment type="caution">
    <text evidence="14">The sequence shown here is derived from an EMBL/GenBank/DDBJ whole genome shotgun (WGS) entry which is preliminary data.</text>
</comment>
<dbReference type="Gene3D" id="1.10.20.140">
    <property type="match status" value="1"/>
</dbReference>
<evidence type="ECO:0000256" key="5">
    <source>
        <dbReference type="ARBA" id="ARBA00022694"/>
    </source>
</evidence>
<sequence>MIKDVIIITGPTAVGKSEVGVEVARKVGGEIISADSMQIYKGMDIGSGKITKEEMKGVTHYLLDIKSVNETYSVAEFCEDCKKNIKEIMLKGKVPIIVGGTGLYIKALVSNYNYFGVQRDDKLREELEKYAEKHGLEELYNTLKKLSPSMAEKISPQDKKRIIRALEICKSKKREIKVNSEQFSYKIFALNTDRETLYKRINERVNNMVENGLVNEVKALINGGLNRNCQCAKAIGYAEILDYLDGQISLSEAIEKIKQHSRNYAKRQLTLLRGINPIWVEAFPRQNAIERILKEVEYDS</sequence>
<keyword evidence="6 10" id="KW-0547">Nucleotide-binding</keyword>
<keyword evidence="8 10" id="KW-0460">Magnesium</keyword>
<proteinExistence type="inferred from homology"/>
<keyword evidence="5 10" id="KW-0819">tRNA processing</keyword>
<comment type="similarity">
    <text evidence="3 10 13">Belongs to the IPP transferase family.</text>
</comment>
<evidence type="ECO:0000256" key="12">
    <source>
        <dbReference type="RuleBase" id="RU003784"/>
    </source>
</evidence>
<evidence type="ECO:0000256" key="3">
    <source>
        <dbReference type="ARBA" id="ARBA00005842"/>
    </source>
</evidence>
<dbReference type="AlphaFoldDB" id="A0A9D1NDE1"/>
<reference evidence="14" key="2">
    <citation type="journal article" date="2021" name="PeerJ">
        <title>Extensive microbial diversity within the chicken gut microbiome revealed by metagenomics and culture.</title>
        <authorList>
            <person name="Gilroy R."/>
            <person name="Ravi A."/>
            <person name="Getino M."/>
            <person name="Pursley I."/>
            <person name="Horton D.L."/>
            <person name="Alikhan N.F."/>
            <person name="Baker D."/>
            <person name="Gharbi K."/>
            <person name="Hall N."/>
            <person name="Watson M."/>
            <person name="Adriaenssens E.M."/>
            <person name="Foster-Nyarko E."/>
            <person name="Jarju S."/>
            <person name="Secka A."/>
            <person name="Antonio M."/>
            <person name="Oren A."/>
            <person name="Chaudhuri R.R."/>
            <person name="La Ragione R."/>
            <person name="Hildebrand F."/>
            <person name="Pallen M.J."/>
        </authorList>
    </citation>
    <scope>NUCLEOTIDE SEQUENCE</scope>
    <source>
        <strain evidence="14">CHK186-9395</strain>
    </source>
</reference>
<dbReference type="GO" id="GO:0052381">
    <property type="term" value="F:tRNA dimethylallyltransferase activity"/>
    <property type="evidence" value="ECO:0007669"/>
    <property type="project" value="UniProtKB-UniRule"/>
</dbReference>
<dbReference type="Gene3D" id="3.40.50.300">
    <property type="entry name" value="P-loop containing nucleotide triphosphate hydrolases"/>
    <property type="match status" value="1"/>
</dbReference>
<evidence type="ECO:0000256" key="4">
    <source>
        <dbReference type="ARBA" id="ARBA00022679"/>
    </source>
</evidence>
<dbReference type="HAMAP" id="MF_00185">
    <property type="entry name" value="IPP_trans"/>
    <property type="match status" value="1"/>
</dbReference>
<name>A0A9D1NDE1_9FIRM</name>
<organism evidence="14 15">
    <name type="scientific">Candidatus Caccopulliclostridium gallistercoris</name>
    <dbReference type="NCBI Taxonomy" id="2840719"/>
    <lineage>
        <taxon>Bacteria</taxon>
        <taxon>Bacillati</taxon>
        <taxon>Bacillota</taxon>
        <taxon>Clostridia</taxon>
        <taxon>Candidatus Caccopulliclostridium</taxon>
    </lineage>
</organism>
<dbReference type="EC" id="2.5.1.75" evidence="10"/>
<evidence type="ECO:0000256" key="7">
    <source>
        <dbReference type="ARBA" id="ARBA00022840"/>
    </source>
</evidence>
<feature type="region of interest" description="Interaction with substrate tRNA" evidence="10">
    <location>
        <begin position="35"/>
        <end position="38"/>
    </location>
</feature>
<dbReference type="InterPro" id="IPR027417">
    <property type="entry name" value="P-loop_NTPase"/>
</dbReference>
<protein>
    <recommendedName>
        <fullName evidence="10">tRNA dimethylallyltransferase</fullName>
        <ecNumber evidence="10">2.5.1.75</ecNumber>
    </recommendedName>
    <alternativeName>
        <fullName evidence="10">Dimethylallyl diphosphate:tRNA dimethylallyltransferase</fullName>
        <shortName evidence="10">DMAPP:tRNA dimethylallyltransferase</shortName>
        <shortName evidence="10">DMATase</shortName>
    </alternativeName>
    <alternativeName>
        <fullName evidence="10">Isopentenyl-diphosphate:tRNA isopentenyltransferase</fullName>
        <shortName evidence="10">IPP transferase</shortName>
        <shortName evidence="10">IPPT</shortName>
        <shortName evidence="10">IPTase</shortName>
    </alternativeName>
</protein>
<feature type="binding site" evidence="10">
    <location>
        <begin position="12"/>
        <end position="17"/>
    </location>
    <ligand>
        <name>substrate</name>
    </ligand>
</feature>
<keyword evidence="4 10" id="KW-0808">Transferase</keyword>
<evidence type="ECO:0000256" key="8">
    <source>
        <dbReference type="ARBA" id="ARBA00022842"/>
    </source>
</evidence>
<feature type="binding site" evidence="10">
    <location>
        <begin position="10"/>
        <end position="17"/>
    </location>
    <ligand>
        <name>ATP</name>
        <dbReference type="ChEBI" id="CHEBI:30616"/>
    </ligand>
</feature>
<feature type="site" description="Interaction with substrate tRNA" evidence="10">
    <location>
        <position position="124"/>
    </location>
</feature>
<dbReference type="InterPro" id="IPR039657">
    <property type="entry name" value="Dimethylallyltransferase"/>
</dbReference>
<dbReference type="Proteomes" id="UP000886861">
    <property type="component" value="Unassembled WGS sequence"/>
</dbReference>
<dbReference type="InterPro" id="IPR018022">
    <property type="entry name" value="IPT"/>
</dbReference>
<dbReference type="Pfam" id="PF01715">
    <property type="entry name" value="IPPT"/>
    <property type="match status" value="1"/>
</dbReference>
<dbReference type="PANTHER" id="PTHR11088">
    <property type="entry name" value="TRNA DIMETHYLALLYLTRANSFERASE"/>
    <property type="match status" value="1"/>
</dbReference>